<reference evidence="5 6" key="1">
    <citation type="submission" date="2018-06" db="EMBL/GenBank/DDBJ databases">
        <title>Whole genome sequencing of Candida tropicalis (genome annotated by CSBL at Korea University).</title>
        <authorList>
            <person name="Ahn J."/>
        </authorList>
    </citation>
    <scope>NUCLEOTIDE SEQUENCE [LARGE SCALE GENOMIC DNA]</scope>
    <source>
        <strain evidence="5 6">ATCC 20962</strain>
    </source>
</reference>
<dbReference type="GO" id="GO:0048280">
    <property type="term" value="P:vesicle fusion with Golgi apparatus"/>
    <property type="evidence" value="ECO:0007669"/>
    <property type="project" value="InterPro"/>
</dbReference>
<dbReference type="PANTHER" id="PTHR10013">
    <property type="entry name" value="GENERAL VESICULAR TRANSPORT FACTOR P115"/>
    <property type="match status" value="1"/>
</dbReference>
<dbReference type="STRING" id="5486.A0A367XSU0"/>
<dbReference type="GO" id="GO:0000139">
    <property type="term" value="C:Golgi membrane"/>
    <property type="evidence" value="ECO:0007669"/>
    <property type="project" value="InterPro"/>
</dbReference>
<dbReference type="OrthoDB" id="198977at2759"/>
<dbReference type="InterPro" id="IPR024095">
    <property type="entry name" value="Vesicle_P115"/>
</dbReference>
<evidence type="ECO:0000313" key="5">
    <source>
        <dbReference type="EMBL" id="RCK56696.1"/>
    </source>
</evidence>
<gene>
    <name evidence="5" type="ORF">Cantr_05877</name>
</gene>
<dbReference type="GO" id="GO:0012507">
    <property type="term" value="C:ER to Golgi transport vesicle membrane"/>
    <property type="evidence" value="ECO:0007669"/>
    <property type="project" value="TreeGrafter"/>
</dbReference>
<dbReference type="GO" id="GO:0006888">
    <property type="term" value="P:endoplasmic reticulum to Golgi vesicle-mediated transport"/>
    <property type="evidence" value="ECO:0007669"/>
    <property type="project" value="TreeGrafter"/>
</dbReference>
<evidence type="ECO:0000313" key="6">
    <source>
        <dbReference type="Proteomes" id="UP000253472"/>
    </source>
</evidence>
<name>A0A367XSU0_9ASCO</name>
<keyword evidence="6" id="KW-1185">Reference proteome</keyword>
<dbReference type="GO" id="GO:0048211">
    <property type="term" value="P:Golgi vesicle docking"/>
    <property type="evidence" value="ECO:0007669"/>
    <property type="project" value="TreeGrafter"/>
</dbReference>
<dbReference type="Pfam" id="PF04869">
    <property type="entry name" value="Uso1_p115_head"/>
    <property type="match status" value="1"/>
</dbReference>
<evidence type="ECO:0000256" key="2">
    <source>
        <dbReference type="ARBA" id="ARBA00023034"/>
    </source>
</evidence>
<feature type="compositionally biased region" description="Polar residues" evidence="3">
    <location>
        <begin position="238"/>
        <end position="253"/>
    </location>
</feature>
<comment type="caution">
    <text evidence="5">The sequence shown here is derived from an EMBL/GenBank/DDBJ whole genome shotgun (WGS) entry which is preliminary data.</text>
</comment>
<dbReference type="GO" id="GO:0005783">
    <property type="term" value="C:endoplasmic reticulum"/>
    <property type="evidence" value="ECO:0007669"/>
    <property type="project" value="TreeGrafter"/>
</dbReference>
<dbReference type="PANTHER" id="PTHR10013:SF0">
    <property type="entry name" value="GENERAL VESICULAR TRANSPORT FACTOR P115"/>
    <property type="match status" value="1"/>
</dbReference>
<keyword evidence="2" id="KW-0333">Golgi apparatus</keyword>
<dbReference type="InterPro" id="IPR006953">
    <property type="entry name" value="Vesicle_Uso1_P115_head"/>
</dbReference>
<dbReference type="InterPro" id="IPR011989">
    <property type="entry name" value="ARM-like"/>
</dbReference>
<dbReference type="GO" id="GO:0006886">
    <property type="term" value="P:intracellular protein transport"/>
    <property type="evidence" value="ECO:0007669"/>
    <property type="project" value="InterPro"/>
</dbReference>
<feature type="domain" description="Vesicle tethering protein Uso1/P115-like head" evidence="4">
    <location>
        <begin position="14"/>
        <end position="124"/>
    </location>
</feature>
<proteinExistence type="predicted"/>
<accession>A0A367XSU0</accession>
<evidence type="ECO:0000256" key="3">
    <source>
        <dbReference type="SAM" id="MobiDB-lite"/>
    </source>
</evidence>
<organism evidence="5 6">
    <name type="scientific">Candida viswanathii</name>
    <dbReference type="NCBI Taxonomy" id="5486"/>
    <lineage>
        <taxon>Eukaryota</taxon>
        <taxon>Fungi</taxon>
        <taxon>Dikarya</taxon>
        <taxon>Ascomycota</taxon>
        <taxon>Saccharomycotina</taxon>
        <taxon>Pichiomycetes</taxon>
        <taxon>Debaryomycetaceae</taxon>
        <taxon>Candida/Lodderomyces clade</taxon>
        <taxon>Candida</taxon>
    </lineage>
</organism>
<dbReference type="AlphaFoldDB" id="A0A367XSU0"/>
<comment type="subcellular location">
    <subcellularLocation>
        <location evidence="1">Golgi apparatus</location>
    </subcellularLocation>
</comment>
<evidence type="ECO:0000256" key="1">
    <source>
        <dbReference type="ARBA" id="ARBA00004555"/>
    </source>
</evidence>
<dbReference type="Gene3D" id="1.25.10.10">
    <property type="entry name" value="Leucine-rich Repeat Variant"/>
    <property type="match status" value="1"/>
</dbReference>
<dbReference type="EMBL" id="QLNQ01000029">
    <property type="protein sequence ID" value="RCK56696.1"/>
    <property type="molecule type" value="Genomic_DNA"/>
</dbReference>
<dbReference type="Proteomes" id="UP000253472">
    <property type="component" value="Unassembled WGS sequence"/>
</dbReference>
<evidence type="ECO:0000259" key="4">
    <source>
        <dbReference type="Pfam" id="PF04869"/>
    </source>
</evidence>
<feature type="region of interest" description="Disordered" evidence="3">
    <location>
        <begin position="231"/>
        <end position="253"/>
    </location>
</feature>
<dbReference type="GO" id="GO:0005795">
    <property type="term" value="C:Golgi stack"/>
    <property type="evidence" value="ECO:0007669"/>
    <property type="project" value="TreeGrafter"/>
</dbReference>
<protein>
    <recommendedName>
        <fullName evidence="4">Vesicle tethering protein Uso1/P115-like head domain-containing protein</fullName>
    </recommendedName>
</protein>
<sequence length="253" mass="28595">MTKSRHTPTPTTTTRFFRKKTSRCQWQQCATPIGNIFKTLMDYDADMKLNPYTVWFASTILVYLFVEDPENKEIARGVKTGDEEAGEEVMHSIQAISGLLVTTLENTDQRIAMGYLMLLTIWLSTVAYITQDDTGLPNVYFTSNYVDLIKGNFLRIKRALAHDPLGEPRGKSESDEVATKARKEFEEVKTKIDELQKSLEALQAEKGHWKKLASLETTTSGKIEALENELESLKSSSDAISTEKPNSTKSWKN</sequence>